<feature type="binding site" evidence="9">
    <location>
        <position position="136"/>
    </location>
    <ligand>
        <name>ATP</name>
        <dbReference type="ChEBI" id="CHEBI:30616"/>
    </ligand>
</feature>
<feature type="region of interest" description="Disordered" evidence="12">
    <location>
        <begin position="26"/>
        <end position="45"/>
    </location>
</feature>
<comment type="similarity">
    <text evidence="4 9 10">Belongs to the NDK family.</text>
</comment>
<dbReference type="InterPro" id="IPR036850">
    <property type="entry name" value="NDK-like_dom_sf"/>
</dbReference>
<dbReference type="FunFam" id="3.30.70.141:FF:000002">
    <property type="entry name" value="Nucleoside diphosphate kinase"/>
    <property type="match status" value="1"/>
</dbReference>
<evidence type="ECO:0000256" key="2">
    <source>
        <dbReference type="ARBA" id="ARBA00000937"/>
    </source>
</evidence>
<name>A0A5B8MKV9_9CHLO</name>
<dbReference type="OrthoDB" id="2162449at2759"/>
<evidence type="ECO:0000256" key="3">
    <source>
        <dbReference type="ARBA" id="ARBA00001946"/>
    </source>
</evidence>
<dbReference type="HAMAP" id="MF_00451">
    <property type="entry name" value="NDP_kinase"/>
    <property type="match status" value="1"/>
</dbReference>
<comment type="cofactor">
    <cofactor evidence="3">
        <name>Mg(2+)</name>
        <dbReference type="ChEBI" id="CHEBI:18420"/>
    </cofactor>
</comment>
<protein>
    <recommendedName>
        <fullName evidence="11">Nucleoside diphosphate kinase</fullName>
        <ecNumber evidence="11">2.7.4.6</ecNumber>
    </recommendedName>
</protein>
<evidence type="ECO:0000256" key="7">
    <source>
        <dbReference type="ARBA" id="ARBA00022777"/>
    </source>
</evidence>
<dbReference type="SMART" id="SM00562">
    <property type="entry name" value="NDK"/>
    <property type="match status" value="1"/>
</dbReference>
<accession>A0A5B8MKV9</accession>
<feature type="binding site" evidence="9">
    <location>
        <position position="181"/>
    </location>
    <ligand>
        <name>ATP</name>
        <dbReference type="ChEBI" id="CHEBI:30616"/>
    </ligand>
</feature>
<dbReference type="GO" id="GO:0004550">
    <property type="term" value="F:nucleoside diphosphate kinase activity"/>
    <property type="evidence" value="ECO:0007669"/>
    <property type="project" value="UniProtKB-EC"/>
</dbReference>
<dbReference type="GO" id="GO:0006241">
    <property type="term" value="P:CTP biosynthetic process"/>
    <property type="evidence" value="ECO:0007669"/>
    <property type="project" value="InterPro"/>
</dbReference>
<feature type="active site" description="Pros-phosphohistidine intermediate" evidence="9">
    <location>
        <position position="194"/>
    </location>
</feature>
<evidence type="ECO:0000259" key="13">
    <source>
        <dbReference type="SMART" id="SM00562"/>
    </source>
</evidence>
<evidence type="ECO:0000256" key="11">
    <source>
        <dbReference type="RuleBase" id="RU004013"/>
    </source>
</evidence>
<dbReference type="GO" id="GO:0006183">
    <property type="term" value="P:GTP biosynthetic process"/>
    <property type="evidence" value="ECO:0007669"/>
    <property type="project" value="InterPro"/>
</dbReference>
<dbReference type="CDD" id="cd04413">
    <property type="entry name" value="NDPk_I"/>
    <property type="match status" value="1"/>
</dbReference>
<dbReference type="PROSITE" id="PS51374">
    <property type="entry name" value="NDPK_LIKE"/>
    <property type="match status" value="1"/>
</dbReference>
<dbReference type="Proteomes" id="UP000316726">
    <property type="component" value="Chromosome 5"/>
</dbReference>
<proteinExistence type="inferred from homology"/>
<dbReference type="Pfam" id="PF00334">
    <property type="entry name" value="NDK"/>
    <property type="match status" value="1"/>
</dbReference>
<comment type="catalytic activity">
    <reaction evidence="1 11">
        <text>a 2'-deoxyribonucleoside 5'-diphosphate + ATP = a 2'-deoxyribonucleoside 5'-triphosphate + ADP</text>
        <dbReference type="Rhea" id="RHEA:44640"/>
        <dbReference type="ChEBI" id="CHEBI:30616"/>
        <dbReference type="ChEBI" id="CHEBI:61560"/>
        <dbReference type="ChEBI" id="CHEBI:73316"/>
        <dbReference type="ChEBI" id="CHEBI:456216"/>
        <dbReference type="EC" id="2.7.4.6"/>
    </reaction>
</comment>
<dbReference type="InterPro" id="IPR034907">
    <property type="entry name" value="NDK-like_dom"/>
</dbReference>
<dbReference type="PANTHER" id="PTHR11349">
    <property type="entry name" value="NUCLEOSIDE DIPHOSPHATE KINASE"/>
    <property type="match status" value="1"/>
</dbReference>
<evidence type="ECO:0000256" key="8">
    <source>
        <dbReference type="ARBA" id="ARBA00022840"/>
    </source>
</evidence>
<evidence type="ECO:0000256" key="9">
    <source>
        <dbReference type="PROSITE-ProRule" id="PRU00706"/>
    </source>
</evidence>
<dbReference type="SUPFAM" id="SSF54919">
    <property type="entry name" value="Nucleoside diphosphate kinase, NDK"/>
    <property type="match status" value="1"/>
</dbReference>
<keyword evidence="15" id="KW-1185">Reference proteome</keyword>
<feature type="domain" description="Nucleoside diphosphate kinase-like" evidence="13">
    <location>
        <begin position="80"/>
        <end position="217"/>
    </location>
</feature>
<dbReference type="PROSITE" id="PS00469">
    <property type="entry name" value="NDPK"/>
    <property type="match status" value="1"/>
</dbReference>
<evidence type="ECO:0000256" key="12">
    <source>
        <dbReference type="SAM" id="MobiDB-lite"/>
    </source>
</evidence>
<dbReference type="STRING" id="1764295.A0A5B8MKV9"/>
<evidence type="ECO:0000313" key="14">
    <source>
        <dbReference type="EMBL" id="QDZ21097.1"/>
    </source>
</evidence>
<feature type="binding site" evidence="9">
    <location>
        <position position="88"/>
    </location>
    <ligand>
        <name>ATP</name>
        <dbReference type="ChEBI" id="CHEBI:30616"/>
    </ligand>
</feature>
<dbReference type="EC" id="2.7.4.6" evidence="11"/>
<evidence type="ECO:0000256" key="4">
    <source>
        <dbReference type="ARBA" id="ARBA00008142"/>
    </source>
</evidence>
<organism evidence="14 15">
    <name type="scientific">Chloropicon primus</name>
    <dbReference type="NCBI Taxonomy" id="1764295"/>
    <lineage>
        <taxon>Eukaryota</taxon>
        <taxon>Viridiplantae</taxon>
        <taxon>Chlorophyta</taxon>
        <taxon>Chloropicophyceae</taxon>
        <taxon>Chloropicales</taxon>
        <taxon>Chloropicaceae</taxon>
        <taxon>Chloropicon</taxon>
    </lineage>
</organism>
<keyword evidence="8 11" id="KW-0067">ATP-binding</keyword>
<keyword evidence="7 11" id="KW-0418">Kinase</keyword>
<evidence type="ECO:0000256" key="1">
    <source>
        <dbReference type="ARBA" id="ARBA00000082"/>
    </source>
</evidence>
<dbReference type="InterPro" id="IPR001564">
    <property type="entry name" value="Nucleoside_diP_kinase"/>
</dbReference>
<keyword evidence="5 11" id="KW-0808">Transferase</keyword>
<dbReference type="NCBIfam" id="NF001908">
    <property type="entry name" value="PRK00668.1"/>
    <property type="match status" value="1"/>
</dbReference>
<sequence>MAAAAVMVTRGGRARVVAGVSRGVGGAQHASVRPGRANQNGRRGNVASRLNAASVEVRRGVASVGRRFAEGKRLRLQAHAESTYIMVKPDGVQRGLVGEIISRFERKGYTLKGLQMCICDKAKAEEHYKDLAGKPFFPNLVEYICSGPVVCMIWEGTDVVKAGRNLIGVTNPTDAAPGTIRGDFGVEVGRNLVHGSDSIENGAREIALWFGSEEAVEWEPTMTPWIKELN</sequence>
<evidence type="ECO:0000256" key="10">
    <source>
        <dbReference type="RuleBase" id="RU004011"/>
    </source>
</evidence>
<dbReference type="Gene3D" id="3.30.70.141">
    <property type="entry name" value="Nucleoside diphosphate kinase-like domain"/>
    <property type="match status" value="1"/>
</dbReference>
<dbReference type="AlphaFoldDB" id="A0A5B8MKV9"/>
<gene>
    <name evidence="14" type="ORF">A3770_05p36150</name>
</gene>
<keyword evidence="6 11" id="KW-0547">Nucleotide-binding</keyword>
<comment type="catalytic activity">
    <reaction evidence="2">
        <text>a ribonucleoside 5'-diphosphate + ATP = a ribonucleoside 5'-triphosphate + ADP</text>
        <dbReference type="Rhea" id="RHEA:18113"/>
        <dbReference type="ChEBI" id="CHEBI:30616"/>
        <dbReference type="ChEBI" id="CHEBI:57930"/>
        <dbReference type="ChEBI" id="CHEBI:61557"/>
        <dbReference type="ChEBI" id="CHEBI:456216"/>
        <dbReference type="EC" id="2.7.4.6"/>
    </reaction>
</comment>
<dbReference type="GO" id="GO:0005524">
    <property type="term" value="F:ATP binding"/>
    <property type="evidence" value="ECO:0007669"/>
    <property type="project" value="UniProtKB-KW"/>
</dbReference>
<feature type="binding site" evidence="9">
    <location>
        <position position="170"/>
    </location>
    <ligand>
        <name>ATP</name>
        <dbReference type="ChEBI" id="CHEBI:30616"/>
    </ligand>
</feature>
<evidence type="ECO:0000256" key="6">
    <source>
        <dbReference type="ARBA" id="ARBA00022741"/>
    </source>
</evidence>
<feature type="binding site" evidence="9">
    <location>
        <position position="164"/>
    </location>
    <ligand>
        <name>ATP</name>
        <dbReference type="ChEBI" id="CHEBI:30616"/>
    </ligand>
</feature>
<feature type="binding site" evidence="9">
    <location>
        <position position="191"/>
    </location>
    <ligand>
        <name>ATP</name>
        <dbReference type="ChEBI" id="CHEBI:30616"/>
    </ligand>
</feature>
<dbReference type="PRINTS" id="PR01243">
    <property type="entry name" value="NUCDPKINASE"/>
</dbReference>
<evidence type="ECO:0000313" key="15">
    <source>
        <dbReference type="Proteomes" id="UP000316726"/>
    </source>
</evidence>
<reference evidence="14 15" key="1">
    <citation type="submission" date="2018-07" db="EMBL/GenBank/DDBJ databases">
        <title>The complete nuclear genome of the prasinophyte Chloropicon primus (CCMP1205).</title>
        <authorList>
            <person name="Pombert J.-F."/>
            <person name="Otis C."/>
            <person name="Turmel M."/>
            <person name="Lemieux C."/>
        </authorList>
    </citation>
    <scope>NUCLEOTIDE SEQUENCE [LARGE SCALE GENOMIC DNA]</scope>
    <source>
        <strain evidence="14 15">CCMP1205</strain>
    </source>
</reference>
<dbReference type="InterPro" id="IPR023005">
    <property type="entry name" value="Nucleoside_diP_kinase_AS"/>
</dbReference>
<evidence type="ECO:0000256" key="5">
    <source>
        <dbReference type="ARBA" id="ARBA00022679"/>
    </source>
</evidence>
<dbReference type="EMBL" id="CP031038">
    <property type="protein sequence ID" value="QDZ21097.1"/>
    <property type="molecule type" value="Genomic_DNA"/>
</dbReference>
<dbReference type="GO" id="GO:0006228">
    <property type="term" value="P:UTP biosynthetic process"/>
    <property type="evidence" value="ECO:0007669"/>
    <property type="project" value="InterPro"/>
</dbReference>